<sequence length="80" mass="8998">MATNIKISKAQRFLRLHVERLDRKGGDGTTLMMATNLKISKAQGCHGPCVDRLDSDCDIVNLNVLQQFEIYFAAEVFFPP</sequence>
<dbReference type="EMBL" id="BPLR01004124">
    <property type="protein sequence ID" value="GIX92422.1"/>
    <property type="molecule type" value="Genomic_DNA"/>
</dbReference>
<proteinExistence type="predicted"/>
<accession>A0AAV4P5C2</accession>
<protein>
    <submittedName>
        <fullName evidence="1">Uncharacterized protein</fullName>
    </submittedName>
</protein>
<reference evidence="1 2" key="1">
    <citation type="submission" date="2021-06" db="EMBL/GenBank/DDBJ databases">
        <title>Caerostris extrusa draft genome.</title>
        <authorList>
            <person name="Kono N."/>
            <person name="Arakawa K."/>
        </authorList>
    </citation>
    <scope>NUCLEOTIDE SEQUENCE [LARGE SCALE GENOMIC DNA]</scope>
</reference>
<evidence type="ECO:0000313" key="2">
    <source>
        <dbReference type="Proteomes" id="UP001054945"/>
    </source>
</evidence>
<keyword evidence="2" id="KW-1185">Reference proteome</keyword>
<organism evidence="1 2">
    <name type="scientific">Caerostris extrusa</name>
    <name type="common">Bark spider</name>
    <name type="synonym">Caerostris bankana</name>
    <dbReference type="NCBI Taxonomy" id="172846"/>
    <lineage>
        <taxon>Eukaryota</taxon>
        <taxon>Metazoa</taxon>
        <taxon>Ecdysozoa</taxon>
        <taxon>Arthropoda</taxon>
        <taxon>Chelicerata</taxon>
        <taxon>Arachnida</taxon>
        <taxon>Araneae</taxon>
        <taxon>Araneomorphae</taxon>
        <taxon>Entelegynae</taxon>
        <taxon>Araneoidea</taxon>
        <taxon>Araneidae</taxon>
        <taxon>Caerostris</taxon>
    </lineage>
</organism>
<name>A0AAV4P5C2_CAEEX</name>
<evidence type="ECO:0000313" key="1">
    <source>
        <dbReference type="EMBL" id="GIX92422.1"/>
    </source>
</evidence>
<dbReference type="AlphaFoldDB" id="A0AAV4P5C2"/>
<comment type="caution">
    <text evidence="1">The sequence shown here is derived from an EMBL/GenBank/DDBJ whole genome shotgun (WGS) entry which is preliminary data.</text>
</comment>
<dbReference type="Proteomes" id="UP001054945">
    <property type="component" value="Unassembled WGS sequence"/>
</dbReference>
<gene>
    <name evidence="1" type="ORF">CEXT_208641</name>
</gene>